<dbReference type="PRINTS" id="PR00080">
    <property type="entry name" value="SDRFAMILY"/>
</dbReference>
<evidence type="ECO:0000313" key="3">
    <source>
        <dbReference type="Proteomes" id="UP000014500"/>
    </source>
</evidence>
<dbReference type="Gene3D" id="3.40.50.720">
    <property type="entry name" value="NAD(P)-binding Rossmann-like Domain"/>
    <property type="match status" value="1"/>
</dbReference>
<protein>
    <submittedName>
        <fullName evidence="2">Uncharacterized protein</fullName>
    </submittedName>
</protein>
<dbReference type="EnsemblMetazoa" id="SMAR004290-RA">
    <property type="protein sequence ID" value="SMAR004290-PA"/>
    <property type="gene ID" value="SMAR004290"/>
</dbReference>
<dbReference type="PRINTS" id="PR00081">
    <property type="entry name" value="GDHRDH"/>
</dbReference>
<dbReference type="EMBL" id="JH431461">
    <property type="status" value="NOT_ANNOTATED_CDS"/>
    <property type="molecule type" value="Genomic_DNA"/>
</dbReference>
<dbReference type="eggNOG" id="KOG0725">
    <property type="taxonomic scope" value="Eukaryota"/>
</dbReference>
<proteinExistence type="inferred from homology"/>
<dbReference type="AlphaFoldDB" id="T1IT46"/>
<organism evidence="2 3">
    <name type="scientific">Strigamia maritima</name>
    <name type="common">European centipede</name>
    <name type="synonym">Geophilus maritimus</name>
    <dbReference type="NCBI Taxonomy" id="126957"/>
    <lineage>
        <taxon>Eukaryota</taxon>
        <taxon>Metazoa</taxon>
        <taxon>Ecdysozoa</taxon>
        <taxon>Arthropoda</taxon>
        <taxon>Myriapoda</taxon>
        <taxon>Chilopoda</taxon>
        <taxon>Pleurostigmophora</taxon>
        <taxon>Geophilomorpha</taxon>
        <taxon>Linotaeniidae</taxon>
        <taxon>Strigamia</taxon>
    </lineage>
</organism>
<name>T1IT46_STRMM</name>
<dbReference type="OMA" id="HAVINCS"/>
<accession>T1IT46</accession>
<evidence type="ECO:0000313" key="2">
    <source>
        <dbReference type="EnsemblMetazoa" id="SMAR004290-PA"/>
    </source>
</evidence>
<dbReference type="SUPFAM" id="SSF51735">
    <property type="entry name" value="NAD(P)-binding Rossmann-fold domains"/>
    <property type="match status" value="1"/>
</dbReference>
<dbReference type="Proteomes" id="UP000014500">
    <property type="component" value="Unassembled WGS sequence"/>
</dbReference>
<sequence length="198" mass="21119">MAETSKQLLGKVAIVTGASSGIGAGTAVEFASNGCSLALVGRNEANLNATGEKCQNAGLEKEKILLIVANLSKENETKEVVQKTISKFGQLDILINGAGILCSGDVLTCKLEEYDEIMNVNVRSILVLSRAATPYLLEKKVSYNGYNLICLIFSGNIVNVSSITGIRPWTLSRRDTVGSGKKRSVYRVSGLVGDVLYD</sequence>
<evidence type="ECO:0000256" key="1">
    <source>
        <dbReference type="RuleBase" id="RU000363"/>
    </source>
</evidence>
<comment type="similarity">
    <text evidence="1">Belongs to the short-chain dehydrogenases/reductases (SDR) family.</text>
</comment>
<dbReference type="PANTHER" id="PTHR43975">
    <property type="entry name" value="ZGC:101858"/>
    <property type="match status" value="1"/>
</dbReference>
<reference evidence="2" key="2">
    <citation type="submission" date="2015-02" db="UniProtKB">
        <authorList>
            <consortium name="EnsemblMetazoa"/>
        </authorList>
    </citation>
    <scope>IDENTIFICATION</scope>
</reference>
<dbReference type="PhylomeDB" id="T1IT46"/>
<dbReference type="PANTHER" id="PTHR43975:SF2">
    <property type="entry name" value="EG:BACR7A4.14 PROTEIN-RELATED"/>
    <property type="match status" value="1"/>
</dbReference>
<keyword evidence="3" id="KW-1185">Reference proteome</keyword>
<dbReference type="InterPro" id="IPR002347">
    <property type="entry name" value="SDR_fam"/>
</dbReference>
<dbReference type="HOGENOM" id="CLU_010194_2_19_1"/>
<dbReference type="InterPro" id="IPR036291">
    <property type="entry name" value="NAD(P)-bd_dom_sf"/>
</dbReference>
<reference evidence="3" key="1">
    <citation type="submission" date="2011-05" db="EMBL/GenBank/DDBJ databases">
        <authorList>
            <person name="Richards S.R."/>
            <person name="Qu J."/>
            <person name="Jiang H."/>
            <person name="Jhangiani S.N."/>
            <person name="Agravi P."/>
            <person name="Goodspeed R."/>
            <person name="Gross S."/>
            <person name="Mandapat C."/>
            <person name="Jackson L."/>
            <person name="Mathew T."/>
            <person name="Pu L."/>
            <person name="Thornton R."/>
            <person name="Saada N."/>
            <person name="Wilczek-Boney K.B."/>
            <person name="Lee S."/>
            <person name="Kovar C."/>
            <person name="Wu Y."/>
            <person name="Scherer S.E."/>
            <person name="Worley K.C."/>
            <person name="Muzny D.M."/>
            <person name="Gibbs R."/>
        </authorList>
    </citation>
    <scope>NUCLEOTIDE SEQUENCE</scope>
    <source>
        <strain evidence="3">Brora</strain>
    </source>
</reference>
<dbReference type="STRING" id="126957.T1IT46"/>
<dbReference type="Pfam" id="PF00106">
    <property type="entry name" value="adh_short"/>
    <property type="match status" value="1"/>
</dbReference>